<dbReference type="PROSITE" id="PS51419">
    <property type="entry name" value="RAB"/>
    <property type="match status" value="1"/>
</dbReference>
<accession>A0A0K2T6C4</accession>
<dbReference type="InterPro" id="IPR001806">
    <property type="entry name" value="Small_GTPase"/>
</dbReference>
<keyword evidence="3" id="KW-0282">Flagellum</keyword>
<protein>
    <submittedName>
        <fullName evidence="3">Intraflagellar transport protein 27 homolog [Aplysia californica]</fullName>
    </submittedName>
</protein>
<keyword evidence="3" id="KW-0969">Cilium</keyword>
<sequence length="194" mass="22339">MVGKSSLLSQLTSDGKSFPKNYLMTQGADMTHKSVNIPDTNDVVELYLLDSSGKEMYSSILSEIWKSEDIALVIVVYDVTNEESFRRVSWWVNRLHKSSSSEEDDKEEKDQEDLNFEERKSSFPGVLIGNKIDMKERRVISPKLGSELASKLSLVYFETSSKDYQGCEEPFYYLANEWYKLYNEKCEHIVNNGV</sequence>
<keyword evidence="1" id="KW-0547">Nucleotide-binding</keyword>
<dbReference type="PRINTS" id="PR00449">
    <property type="entry name" value="RASTRNSFRMNG"/>
</dbReference>
<name>A0A0K2T6C4_LEPSM</name>
<evidence type="ECO:0000313" key="3">
    <source>
        <dbReference type="EMBL" id="CDW21137.1"/>
    </source>
</evidence>
<dbReference type="InterPro" id="IPR050227">
    <property type="entry name" value="Rab"/>
</dbReference>
<keyword evidence="2" id="KW-0342">GTP-binding</keyword>
<proteinExistence type="predicted"/>
<dbReference type="EMBL" id="HACA01003776">
    <property type="protein sequence ID" value="CDW21137.1"/>
    <property type="molecule type" value="Transcribed_RNA"/>
</dbReference>
<dbReference type="SMART" id="SM00173">
    <property type="entry name" value="RAS"/>
    <property type="match status" value="1"/>
</dbReference>
<dbReference type="InterPro" id="IPR027417">
    <property type="entry name" value="P-loop_NTPase"/>
</dbReference>
<dbReference type="Pfam" id="PF00071">
    <property type="entry name" value="Ras"/>
    <property type="match status" value="1"/>
</dbReference>
<dbReference type="SMART" id="SM00175">
    <property type="entry name" value="RAB"/>
    <property type="match status" value="1"/>
</dbReference>
<organism evidence="3">
    <name type="scientific">Lepeophtheirus salmonis</name>
    <name type="common">Salmon louse</name>
    <name type="synonym">Caligus salmonis</name>
    <dbReference type="NCBI Taxonomy" id="72036"/>
    <lineage>
        <taxon>Eukaryota</taxon>
        <taxon>Metazoa</taxon>
        <taxon>Ecdysozoa</taxon>
        <taxon>Arthropoda</taxon>
        <taxon>Crustacea</taxon>
        <taxon>Multicrustacea</taxon>
        <taxon>Hexanauplia</taxon>
        <taxon>Copepoda</taxon>
        <taxon>Siphonostomatoida</taxon>
        <taxon>Caligidae</taxon>
        <taxon>Lepeophtheirus</taxon>
    </lineage>
</organism>
<keyword evidence="3" id="KW-0966">Cell projection</keyword>
<dbReference type="PANTHER" id="PTHR47977">
    <property type="entry name" value="RAS-RELATED PROTEIN RAB"/>
    <property type="match status" value="1"/>
</dbReference>
<dbReference type="GO" id="GO:0003924">
    <property type="term" value="F:GTPase activity"/>
    <property type="evidence" value="ECO:0007669"/>
    <property type="project" value="InterPro"/>
</dbReference>
<dbReference type="OrthoDB" id="265044at2759"/>
<dbReference type="GO" id="GO:0005525">
    <property type="term" value="F:GTP binding"/>
    <property type="evidence" value="ECO:0007669"/>
    <property type="project" value="UniProtKB-KW"/>
</dbReference>
<evidence type="ECO:0000256" key="1">
    <source>
        <dbReference type="ARBA" id="ARBA00022741"/>
    </source>
</evidence>
<dbReference type="SUPFAM" id="SSF52540">
    <property type="entry name" value="P-loop containing nucleoside triphosphate hydrolases"/>
    <property type="match status" value="1"/>
</dbReference>
<dbReference type="AlphaFoldDB" id="A0A0K2T6C4"/>
<evidence type="ECO:0000256" key="2">
    <source>
        <dbReference type="ARBA" id="ARBA00023134"/>
    </source>
</evidence>
<dbReference type="PROSITE" id="PS51421">
    <property type="entry name" value="RAS"/>
    <property type="match status" value="1"/>
</dbReference>
<reference evidence="3" key="1">
    <citation type="submission" date="2014-05" db="EMBL/GenBank/DDBJ databases">
        <authorList>
            <person name="Chronopoulou M."/>
        </authorList>
    </citation>
    <scope>NUCLEOTIDE SEQUENCE</scope>
    <source>
        <tissue evidence="3">Whole organism</tissue>
    </source>
</reference>
<dbReference type="Gene3D" id="3.40.50.300">
    <property type="entry name" value="P-loop containing nucleotide triphosphate hydrolases"/>
    <property type="match status" value="1"/>
</dbReference>